<name>A0AAV9JJ67_9PEZI</name>
<keyword evidence="4" id="KW-1185">Reference proteome</keyword>
<evidence type="ECO:0000256" key="2">
    <source>
        <dbReference type="SAM" id="MobiDB-lite"/>
    </source>
</evidence>
<protein>
    <recommendedName>
        <fullName evidence="5">Endosome-associated-trafficking regulator 1</fullName>
    </recommendedName>
</protein>
<evidence type="ECO:0000256" key="1">
    <source>
        <dbReference type="SAM" id="Coils"/>
    </source>
</evidence>
<dbReference type="AlphaFoldDB" id="A0AAV9JJ67"/>
<accession>A0AAV9JJ67</accession>
<sequence length="224" mass="24474">MSVSHSGDSDQSPSITSKKRATTGSRKSERLSKQHKVTDDMDDWQAAEVLLNDMSSRSDSLRAEHQLKAVCAEQSVQTIARLVKENEELKRLARERQEKIGPLQMNLEVAEEEAEIVKKRTAELVTETKAASSVIQAKLLQVAELEKAIRGLTSKVAEQKVEIGGLQKQHRDGHATTLKVVEAAQSVKNGSLGITGLTMGQFGSALDGLREALQAREESISDTT</sequence>
<organism evidence="3 4">
    <name type="scientific">Oleoguttula mirabilis</name>
    <dbReference type="NCBI Taxonomy" id="1507867"/>
    <lineage>
        <taxon>Eukaryota</taxon>
        <taxon>Fungi</taxon>
        <taxon>Dikarya</taxon>
        <taxon>Ascomycota</taxon>
        <taxon>Pezizomycotina</taxon>
        <taxon>Dothideomycetes</taxon>
        <taxon>Dothideomycetidae</taxon>
        <taxon>Mycosphaerellales</taxon>
        <taxon>Teratosphaeriaceae</taxon>
        <taxon>Oleoguttula</taxon>
    </lineage>
</organism>
<reference evidence="3 4" key="1">
    <citation type="submission" date="2021-11" db="EMBL/GenBank/DDBJ databases">
        <title>Black yeast isolated from Biological Soil Crust.</title>
        <authorList>
            <person name="Kurbessoian T."/>
        </authorList>
    </citation>
    <scope>NUCLEOTIDE SEQUENCE [LARGE SCALE GENOMIC DNA]</scope>
    <source>
        <strain evidence="3 4">CCFEE 5522</strain>
    </source>
</reference>
<dbReference type="Proteomes" id="UP001324427">
    <property type="component" value="Unassembled WGS sequence"/>
</dbReference>
<evidence type="ECO:0008006" key="5">
    <source>
        <dbReference type="Google" id="ProtNLM"/>
    </source>
</evidence>
<proteinExistence type="predicted"/>
<comment type="caution">
    <text evidence="3">The sequence shown here is derived from an EMBL/GenBank/DDBJ whole genome shotgun (WGS) entry which is preliminary data.</text>
</comment>
<feature type="region of interest" description="Disordered" evidence="2">
    <location>
        <begin position="1"/>
        <end position="39"/>
    </location>
</feature>
<feature type="compositionally biased region" description="Basic and acidic residues" evidence="2">
    <location>
        <begin position="26"/>
        <end position="39"/>
    </location>
</feature>
<gene>
    <name evidence="3" type="ORF">LTR36_003498</name>
</gene>
<feature type="compositionally biased region" description="Polar residues" evidence="2">
    <location>
        <begin position="1"/>
        <end position="16"/>
    </location>
</feature>
<evidence type="ECO:0000313" key="4">
    <source>
        <dbReference type="Proteomes" id="UP001324427"/>
    </source>
</evidence>
<feature type="coiled-coil region" evidence="1">
    <location>
        <begin position="72"/>
        <end position="162"/>
    </location>
</feature>
<dbReference type="EMBL" id="JAVFHQ010000020">
    <property type="protein sequence ID" value="KAK4545318.1"/>
    <property type="molecule type" value="Genomic_DNA"/>
</dbReference>
<keyword evidence="1" id="KW-0175">Coiled coil</keyword>
<evidence type="ECO:0000313" key="3">
    <source>
        <dbReference type="EMBL" id="KAK4545318.1"/>
    </source>
</evidence>